<dbReference type="Proteomes" id="UP000834106">
    <property type="component" value="Chromosome 12"/>
</dbReference>
<keyword evidence="2" id="KW-0328">Glycosyltransferase</keyword>
<feature type="binding site" evidence="8">
    <location>
        <position position="84"/>
    </location>
    <ligand>
        <name>Mn(2+)</name>
        <dbReference type="ChEBI" id="CHEBI:29035"/>
    </ligand>
</feature>
<evidence type="ECO:0000256" key="5">
    <source>
        <dbReference type="ARBA" id="ARBA00022989"/>
    </source>
</evidence>
<organism evidence="9 10">
    <name type="scientific">Fraxinus pennsylvanica</name>
    <dbReference type="NCBI Taxonomy" id="56036"/>
    <lineage>
        <taxon>Eukaryota</taxon>
        <taxon>Viridiplantae</taxon>
        <taxon>Streptophyta</taxon>
        <taxon>Embryophyta</taxon>
        <taxon>Tracheophyta</taxon>
        <taxon>Spermatophyta</taxon>
        <taxon>Magnoliopsida</taxon>
        <taxon>eudicotyledons</taxon>
        <taxon>Gunneridae</taxon>
        <taxon>Pentapetalae</taxon>
        <taxon>asterids</taxon>
        <taxon>lamiids</taxon>
        <taxon>Lamiales</taxon>
        <taxon>Oleaceae</taxon>
        <taxon>Oleeae</taxon>
        <taxon>Fraxinus</taxon>
    </lineage>
</organism>
<evidence type="ECO:0000313" key="10">
    <source>
        <dbReference type="Proteomes" id="UP000834106"/>
    </source>
</evidence>
<accession>A0AAD1ZLQ1</accession>
<dbReference type="GO" id="GO:0016760">
    <property type="term" value="F:cellulose synthase (UDP-forming) activity"/>
    <property type="evidence" value="ECO:0007669"/>
    <property type="project" value="InterPro"/>
</dbReference>
<evidence type="ECO:0000256" key="7">
    <source>
        <dbReference type="ARBA" id="ARBA00023316"/>
    </source>
</evidence>
<dbReference type="AlphaFoldDB" id="A0AAD1ZLQ1"/>
<dbReference type="Gene3D" id="3.90.550.10">
    <property type="entry name" value="Spore Coat Polysaccharide Biosynthesis Protein SpsA, Chain A"/>
    <property type="match status" value="1"/>
</dbReference>
<evidence type="ECO:0000256" key="2">
    <source>
        <dbReference type="ARBA" id="ARBA00022676"/>
    </source>
</evidence>
<feature type="binding site" evidence="8">
    <location>
        <position position="108"/>
    </location>
    <ligand>
        <name>Mn(2+)</name>
        <dbReference type="ChEBI" id="CHEBI:29035"/>
    </ligand>
</feature>
<keyword evidence="5" id="KW-1133">Transmembrane helix</keyword>
<keyword evidence="10" id="KW-1185">Reference proteome</keyword>
<keyword evidence="7" id="KW-0961">Cell wall biogenesis/degradation</keyword>
<keyword evidence="4" id="KW-0812">Transmembrane</keyword>
<dbReference type="GO" id="GO:0016020">
    <property type="term" value="C:membrane"/>
    <property type="evidence" value="ECO:0007669"/>
    <property type="project" value="InterPro"/>
</dbReference>
<comment type="subcellular location">
    <subcellularLocation>
        <location evidence="1">Endomembrane system</location>
        <topology evidence="1">Multi-pass membrane protein</topology>
    </subcellularLocation>
</comment>
<keyword evidence="6" id="KW-0472">Membrane</keyword>
<keyword evidence="3" id="KW-0808">Transferase</keyword>
<dbReference type="Pfam" id="PF03552">
    <property type="entry name" value="Cellulose_synt"/>
    <property type="match status" value="1"/>
</dbReference>
<dbReference type="PANTHER" id="PTHR13301">
    <property type="entry name" value="X-BOX TRANSCRIPTION FACTOR-RELATED"/>
    <property type="match status" value="1"/>
</dbReference>
<dbReference type="GO" id="GO:0012505">
    <property type="term" value="C:endomembrane system"/>
    <property type="evidence" value="ECO:0007669"/>
    <property type="project" value="UniProtKB-SubCell"/>
</dbReference>
<protein>
    <submittedName>
        <fullName evidence="9">Uncharacterized protein</fullName>
    </submittedName>
</protein>
<dbReference type="GO" id="GO:0030244">
    <property type="term" value="P:cellulose biosynthetic process"/>
    <property type="evidence" value="ECO:0007669"/>
    <property type="project" value="InterPro"/>
</dbReference>
<evidence type="ECO:0000256" key="8">
    <source>
        <dbReference type="PIRSR" id="PIRSR605150-3"/>
    </source>
</evidence>
<evidence type="ECO:0000313" key="9">
    <source>
        <dbReference type="EMBL" id="CAI9772103.1"/>
    </source>
</evidence>
<proteinExistence type="predicted"/>
<dbReference type="GO" id="GO:0071555">
    <property type="term" value="P:cell wall organization"/>
    <property type="evidence" value="ECO:0007669"/>
    <property type="project" value="UniProtKB-KW"/>
</dbReference>
<dbReference type="InterPro" id="IPR029044">
    <property type="entry name" value="Nucleotide-diphossugar_trans"/>
</dbReference>
<reference evidence="9" key="1">
    <citation type="submission" date="2023-05" db="EMBL/GenBank/DDBJ databases">
        <authorList>
            <person name="Huff M."/>
        </authorList>
    </citation>
    <scope>NUCLEOTIDE SEQUENCE</scope>
</reference>
<sequence length="150" mass="16986">MYENIKRRVESVVEKGKIIDEYKTSEEEAEAFGKWNEGFARQDHPTVIQVVSQAGNEKDIRGHSMPNLVYVSREKCRTSEHHFKAGALNALLRVSAVMTNAPIILTLDCDMISNDPSTPHQMLCHFLDNSPKLGFVQYPQHFDGLNKADI</sequence>
<dbReference type="InterPro" id="IPR005150">
    <property type="entry name" value="Cellulose_synth"/>
</dbReference>
<dbReference type="EMBL" id="OU503047">
    <property type="protein sequence ID" value="CAI9772103.1"/>
    <property type="molecule type" value="Genomic_DNA"/>
</dbReference>
<evidence type="ECO:0000256" key="4">
    <source>
        <dbReference type="ARBA" id="ARBA00022692"/>
    </source>
</evidence>
<evidence type="ECO:0000256" key="1">
    <source>
        <dbReference type="ARBA" id="ARBA00004127"/>
    </source>
</evidence>
<name>A0AAD1ZLQ1_9LAMI</name>
<evidence type="ECO:0000256" key="6">
    <source>
        <dbReference type="ARBA" id="ARBA00023136"/>
    </source>
</evidence>
<evidence type="ECO:0000256" key="3">
    <source>
        <dbReference type="ARBA" id="ARBA00022679"/>
    </source>
</evidence>
<gene>
    <name evidence="9" type="ORF">FPE_LOCUS19533</name>
</gene>